<keyword evidence="2" id="KW-0564">Palmitate</keyword>
<dbReference type="NCBIfam" id="TIGR01845">
    <property type="entry name" value="outer_NodT"/>
    <property type="match status" value="1"/>
</dbReference>
<evidence type="ECO:0008006" key="6">
    <source>
        <dbReference type="Google" id="ProtNLM"/>
    </source>
</evidence>
<comment type="similarity">
    <text evidence="1 2">Belongs to the outer membrane factor (OMF) (TC 1.B.17) family.</text>
</comment>
<evidence type="ECO:0000313" key="4">
    <source>
        <dbReference type="EMBL" id="OBQ55236.1"/>
    </source>
</evidence>
<dbReference type="EMBL" id="JXMS01000005">
    <property type="protein sequence ID" value="OBQ55236.1"/>
    <property type="molecule type" value="Genomic_DNA"/>
</dbReference>
<dbReference type="InterPro" id="IPR003423">
    <property type="entry name" value="OMP_efflux"/>
</dbReference>
<feature type="coiled-coil region" evidence="3">
    <location>
        <begin position="411"/>
        <end position="438"/>
    </location>
</feature>
<comment type="caution">
    <text evidence="4">The sequence shown here is derived from an EMBL/GenBank/DDBJ whole genome shotgun (WGS) entry which is preliminary data.</text>
</comment>
<proteinExistence type="inferred from homology"/>
<reference evidence="4 5" key="1">
    <citation type="submission" date="2015-01" db="EMBL/GenBank/DDBJ databases">
        <title>Desulfovibrio sp. JC271 draft genome sequence.</title>
        <authorList>
            <person name="Shivani Y."/>
            <person name="Subhash Y."/>
            <person name="Sasikala C."/>
            <person name="Ramana C.V."/>
        </authorList>
    </citation>
    <scope>NUCLEOTIDE SEQUENCE [LARGE SCALE GENOMIC DNA]</scope>
    <source>
        <strain evidence="4 5">JC271</strain>
    </source>
</reference>
<dbReference type="Proteomes" id="UP000091979">
    <property type="component" value="Unassembled WGS sequence"/>
</dbReference>
<dbReference type="GO" id="GO:0015562">
    <property type="term" value="F:efflux transmembrane transporter activity"/>
    <property type="evidence" value="ECO:0007669"/>
    <property type="project" value="InterPro"/>
</dbReference>
<keyword evidence="2" id="KW-0812">Transmembrane</keyword>
<dbReference type="AlphaFoldDB" id="A0A1B7XIA3"/>
<protein>
    <recommendedName>
        <fullName evidence="6">RND transporter</fullName>
    </recommendedName>
</protein>
<keyword evidence="3" id="KW-0175">Coiled coil</keyword>
<keyword evidence="2" id="KW-0472">Membrane</keyword>
<organism evidence="4 5">
    <name type="scientific">Halodesulfovibrio spirochaetisodalis</name>
    <dbReference type="NCBI Taxonomy" id="1560234"/>
    <lineage>
        <taxon>Bacteria</taxon>
        <taxon>Pseudomonadati</taxon>
        <taxon>Thermodesulfobacteriota</taxon>
        <taxon>Desulfovibrionia</taxon>
        <taxon>Desulfovibrionales</taxon>
        <taxon>Desulfovibrionaceae</taxon>
        <taxon>Halodesulfovibrio</taxon>
    </lineage>
</organism>
<accession>A0A1B7XIA3</accession>
<evidence type="ECO:0000256" key="1">
    <source>
        <dbReference type="ARBA" id="ARBA00007613"/>
    </source>
</evidence>
<evidence type="ECO:0000256" key="2">
    <source>
        <dbReference type="RuleBase" id="RU362097"/>
    </source>
</evidence>
<name>A0A1B7XIA3_9BACT</name>
<evidence type="ECO:0000313" key="5">
    <source>
        <dbReference type="Proteomes" id="UP000091979"/>
    </source>
</evidence>
<comment type="subcellular location">
    <subcellularLocation>
        <location evidence="2">Cell membrane</location>
        <topology evidence="2">Lipid-anchor</topology>
    </subcellularLocation>
</comment>
<dbReference type="PANTHER" id="PTHR30203">
    <property type="entry name" value="OUTER MEMBRANE CATION EFFLUX PROTEIN"/>
    <property type="match status" value="1"/>
</dbReference>
<evidence type="ECO:0000256" key="3">
    <source>
        <dbReference type="SAM" id="Coils"/>
    </source>
</evidence>
<sequence length="479" mass="52403">MMKLPFSKWTVLFFVYTIVTLTGCASRLNLTEQQAAFSQQLPNAWHEAAATIGTAAHLEELTANPELKALIEEALKANPNITATAYRLRASGLLLSIPASSLLPSVTLGGKATRTHTKDGETDSYSATGTIQWEIDLWGRLADQYDAELLGVSASKQDYIAARNALIVRVIQGWVTLSSQKLAVEIQQRRIKALKDTEDIALDRYNMGIGQPQDLATAKANTESAKQVLIQKMLAVSKAKRTLEILLGRYPAGIIKGQATLPVLASPVVNMPSSVLTARPDIQSAWLKVRQSDKSVAAANKAMLPSFTLSADLGYSSNAFNQLASGPSVWNLVSSVSQPLFMGGKLINTAQARSEECKAAWEDYRKVVLNAAVEVENALEAESNLQQQEAFLESSLKYARQSRINYEQQYREGLTDILNLLTAKNNELNTEAQLLDVRTSRVNNRMTLAIAAGLSSQKHTPNVPTPFFTSSIKENTYEN</sequence>
<dbReference type="Gene3D" id="1.20.1600.10">
    <property type="entry name" value="Outer membrane efflux proteins (OEP)"/>
    <property type="match status" value="1"/>
</dbReference>
<dbReference type="PATRIC" id="fig|1560234.3.peg.2864"/>
<gene>
    <name evidence="4" type="ORF">SP90_04565</name>
</gene>
<dbReference type="SUPFAM" id="SSF56954">
    <property type="entry name" value="Outer membrane efflux proteins (OEP)"/>
    <property type="match status" value="1"/>
</dbReference>
<keyword evidence="2" id="KW-0449">Lipoprotein</keyword>
<dbReference type="Pfam" id="PF02321">
    <property type="entry name" value="OEP"/>
    <property type="match status" value="2"/>
</dbReference>
<dbReference type="GO" id="GO:0005886">
    <property type="term" value="C:plasma membrane"/>
    <property type="evidence" value="ECO:0007669"/>
    <property type="project" value="UniProtKB-SubCell"/>
</dbReference>
<dbReference type="Gene3D" id="2.20.200.10">
    <property type="entry name" value="Outer membrane efflux proteins (OEP)"/>
    <property type="match status" value="1"/>
</dbReference>
<dbReference type="STRING" id="1560234.SP90_04565"/>
<dbReference type="PANTHER" id="PTHR30203:SF23">
    <property type="entry name" value="OUTER MEMBRANE EFFLUX PROTEIN"/>
    <property type="match status" value="1"/>
</dbReference>
<keyword evidence="2" id="KW-1134">Transmembrane beta strand</keyword>
<dbReference type="OrthoDB" id="9783163at2"/>
<keyword evidence="5" id="KW-1185">Reference proteome</keyword>
<dbReference type="PROSITE" id="PS51257">
    <property type="entry name" value="PROKAR_LIPOPROTEIN"/>
    <property type="match status" value="1"/>
</dbReference>
<dbReference type="RefSeq" id="WP_066853053.1">
    <property type="nucleotide sequence ID" value="NZ_JXMS01000005.1"/>
</dbReference>
<dbReference type="InterPro" id="IPR010131">
    <property type="entry name" value="MdtP/NodT-like"/>
</dbReference>